<evidence type="ECO:0000256" key="1">
    <source>
        <dbReference type="ARBA" id="ARBA00000632"/>
    </source>
</evidence>
<dbReference type="CDD" id="cd16897">
    <property type="entry name" value="LYZ_C"/>
    <property type="match status" value="1"/>
</dbReference>
<reference evidence="10 11" key="1">
    <citation type="journal article" date="2022" name="Gigascience">
        <title>A chromosome-level genome assembly and annotation of the desert horned lizard, Phrynosoma platyrhinos, provides insight into chromosomal rearrangements among reptiles.</title>
        <authorList>
            <person name="Koochekian N."/>
            <person name="Ascanio A."/>
            <person name="Farleigh K."/>
            <person name="Card D.C."/>
            <person name="Schield D.R."/>
            <person name="Castoe T.A."/>
            <person name="Jezkova T."/>
        </authorList>
    </citation>
    <scope>NUCLEOTIDE SEQUENCE [LARGE SCALE GENOMIC DNA]</scope>
    <source>
        <strain evidence="10">NK-2021</strain>
    </source>
</reference>
<evidence type="ECO:0000256" key="7">
    <source>
        <dbReference type="ARBA" id="ARBA00023295"/>
    </source>
</evidence>
<dbReference type="SUPFAM" id="SSF53955">
    <property type="entry name" value="Lysozyme-like"/>
    <property type="match status" value="1"/>
</dbReference>
<evidence type="ECO:0000256" key="6">
    <source>
        <dbReference type="ARBA" id="ARBA00023157"/>
    </source>
</evidence>
<protein>
    <recommendedName>
        <fullName evidence="2">lysozyme</fullName>
        <ecNumber evidence="2">3.2.1.17</ecNumber>
    </recommendedName>
</protein>
<dbReference type="SMART" id="SM00263">
    <property type="entry name" value="LYZ1"/>
    <property type="match status" value="1"/>
</dbReference>
<evidence type="ECO:0000313" key="11">
    <source>
        <dbReference type="Proteomes" id="UP000826234"/>
    </source>
</evidence>
<keyword evidence="3" id="KW-0929">Antimicrobial</keyword>
<evidence type="ECO:0000259" key="9">
    <source>
        <dbReference type="PROSITE" id="PS00128"/>
    </source>
</evidence>
<dbReference type="InterPro" id="IPR001916">
    <property type="entry name" value="Glyco_hydro_22"/>
</dbReference>
<dbReference type="PRINTS" id="PR00137">
    <property type="entry name" value="LYSOZYME"/>
</dbReference>
<comment type="similarity">
    <text evidence="8">Belongs to the glycosyl hydrolase 22 family.</text>
</comment>
<evidence type="ECO:0000256" key="2">
    <source>
        <dbReference type="ARBA" id="ARBA00012732"/>
    </source>
</evidence>
<dbReference type="PROSITE" id="PS00128">
    <property type="entry name" value="GLYCOSYL_HYDROL_F22_1"/>
    <property type="match status" value="1"/>
</dbReference>
<dbReference type="PRINTS" id="PR00135">
    <property type="entry name" value="LYZLACT"/>
</dbReference>
<keyword evidence="11" id="KW-1185">Reference proteome</keyword>
<gene>
    <name evidence="10" type="ORF">JD844_010546</name>
</gene>
<dbReference type="PANTHER" id="PTHR11407">
    <property type="entry name" value="LYSOZYME C"/>
    <property type="match status" value="1"/>
</dbReference>
<dbReference type="InterPro" id="IPR000974">
    <property type="entry name" value="Glyco_hydro_22_lys"/>
</dbReference>
<evidence type="ECO:0000256" key="8">
    <source>
        <dbReference type="RuleBase" id="RU004440"/>
    </source>
</evidence>
<dbReference type="PROSITE" id="PS51348">
    <property type="entry name" value="GLYCOSYL_HYDROL_F22_2"/>
    <property type="match status" value="1"/>
</dbReference>
<keyword evidence="4" id="KW-0081">Bacteriolytic enzyme</keyword>
<keyword evidence="6" id="KW-1015">Disulfide bond</keyword>
<dbReference type="InterPro" id="IPR019799">
    <property type="entry name" value="Glyco_hydro_22_CS"/>
</dbReference>
<accession>A0ABQ7THR8</accession>
<dbReference type="Proteomes" id="UP000826234">
    <property type="component" value="Unassembled WGS sequence"/>
</dbReference>
<keyword evidence="5" id="KW-0378">Hydrolase</keyword>
<sequence length="116" mass="12930">MLGNSERVGVLSHLVSGVCLTEHESSYNTKAINNNGNSRDYGIFQINSKYWCDDGKTAGAKNACHIKCSKFLDDNIEDDIKCAKKIAQEAKGLTPWVGWKKHCRGKNLDKYVKGCF</sequence>
<dbReference type="InterPro" id="IPR023346">
    <property type="entry name" value="Lysozyme-like_dom_sf"/>
</dbReference>
<evidence type="ECO:0000256" key="4">
    <source>
        <dbReference type="ARBA" id="ARBA00022638"/>
    </source>
</evidence>
<name>A0ABQ7THR8_PHRPL</name>
<organism evidence="10 11">
    <name type="scientific">Phrynosoma platyrhinos</name>
    <name type="common">Desert horned lizard</name>
    <dbReference type="NCBI Taxonomy" id="52577"/>
    <lineage>
        <taxon>Eukaryota</taxon>
        <taxon>Metazoa</taxon>
        <taxon>Chordata</taxon>
        <taxon>Craniata</taxon>
        <taxon>Vertebrata</taxon>
        <taxon>Euteleostomi</taxon>
        <taxon>Lepidosauria</taxon>
        <taxon>Squamata</taxon>
        <taxon>Bifurcata</taxon>
        <taxon>Unidentata</taxon>
        <taxon>Episquamata</taxon>
        <taxon>Toxicofera</taxon>
        <taxon>Iguania</taxon>
        <taxon>Phrynosomatidae</taxon>
        <taxon>Phrynosomatinae</taxon>
        <taxon>Phrynosoma</taxon>
    </lineage>
</organism>
<evidence type="ECO:0000256" key="5">
    <source>
        <dbReference type="ARBA" id="ARBA00022801"/>
    </source>
</evidence>
<dbReference type="PANTHER" id="PTHR11407:SF28">
    <property type="entry name" value="LYSOZYME C"/>
    <property type="match status" value="1"/>
</dbReference>
<dbReference type="EMBL" id="JAIPUX010000439">
    <property type="protein sequence ID" value="KAH0628911.1"/>
    <property type="molecule type" value="Genomic_DNA"/>
</dbReference>
<dbReference type="Pfam" id="PF00062">
    <property type="entry name" value="Lys"/>
    <property type="match status" value="1"/>
</dbReference>
<comment type="catalytic activity">
    <reaction evidence="1">
        <text>Hydrolysis of (1-&gt;4)-beta-linkages between N-acetylmuramic acid and N-acetyl-D-glucosamine residues in a peptidoglycan and between N-acetyl-D-glucosamine residues in chitodextrins.</text>
        <dbReference type="EC" id="3.2.1.17"/>
    </reaction>
</comment>
<dbReference type="Gene3D" id="1.10.530.10">
    <property type="match status" value="1"/>
</dbReference>
<proteinExistence type="inferred from homology"/>
<comment type="caution">
    <text evidence="10">The sequence shown here is derived from an EMBL/GenBank/DDBJ whole genome shotgun (WGS) entry which is preliminary data.</text>
</comment>
<dbReference type="EC" id="3.2.1.17" evidence="2"/>
<evidence type="ECO:0000313" key="10">
    <source>
        <dbReference type="EMBL" id="KAH0628911.1"/>
    </source>
</evidence>
<keyword evidence="7" id="KW-0326">Glycosidase</keyword>
<evidence type="ECO:0000256" key="3">
    <source>
        <dbReference type="ARBA" id="ARBA00022529"/>
    </source>
</evidence>
<feature type="domain" description="Glycosyl hydrolases family 22 (GH22)" evidence="9">
    <location>
        <begin position="64"/>
        <end position="82"/>
    </location>
</feature>